<dbReference type="Pfam" id="PF13672">
    <property type="entry name" value="PP2C_2"/>
    <property type="match status" value="1"/>
</dbReference>
<comment type="cofactor">
    <cofactor evidence="1">
        <name>Mn(2+)</name>
        <dbReference type="ChEBI" id="CHEBI:29035"/>
    </cofactor>
</comment>
<evidence type="ECO:0000259" key="14">
    <source>
        <dbReference type="PROSITE" id="PS51746"/>
    </source>
</evidence>
<dbReference type="Gene3D" id="3.60.40.10">
    <property type="entry name" value="PPM-type phosphatase domain"/>
    <property type="match status" value="1"/>
</dbReference>
<keyword evidence="3" id="KW-0479">Metal-binding</keyword>
<name>A0A7W8VF72_9ACTN</name>
<evidence type="ECO:0000256" key="11">
    <source>
        <dbReference type="ARBA" id="ARBA00079123"/>
    </source>
</evidence>
<evidence type="ECO:0000256" key="5">
    <source>
        <dbReference type="ARBA" id="ARBA00022912"/>
    </source>
</evidence>
<keyword evidence="13" id="KW-0472">Membrane</keyword>
<feature type="compositionally biased region" description="Basic and acidic residues" evidence="12">
    <location>
        <begin position="435"/>
        <end position="449"/>
    </location>
</feature>
<evidence type="ECO:0000256" key="10">
    <source>
        <dbReference type="ARBA" id="ARBA00077741"/>
    </source>
</evidence>
<evidence type="ECO:0000313" key="16">
    <source>
        <dbReference type="Proteomes" id="UP000572635"/>
    </source>
</evidence>
<dbReference type="AlphaFoldDB" id="A0A7W8VF72"/>
<feature type="transmembrane region" description="Helical" evidence="13">
    <location>
        <begin position="315"/>
        <end position="337"/>
    </location>
</feature>
<protein>
    <recommendedName>
        <fullName evidence="9">Serine/threonine protein phosphatase PstP</fullName>
        <ecNumber evidence="2">3.1.3.16</ecNumber>
    </recommendedName>
    <alternativeName>
        <fullName evidence="11">Mycobacterial Ser/Thr phosphatase</fullName>
    </alternativeName>
    <alternativeName>
        <fullName evidence="10">PP2C-family Ser/Thr phosphatase</fullName>
    </alternativeName>
</protein>
<comment type="catalytic activity">
    <reaction evidence="8">
        <text>O-phospho-L-threonyl-[protein] + H2O = L-threonyl-[protein] + phosphate</text>
        <dbReference type="Rhea" id="RHEA:47004"/>
        <dbReference type="Rhea" id="RHEA-COMP:11060"/>
        <dbReference type="Rhea" id="RHEA-COMP:11605"/>
        <dbReference type="ChEBI" id="CHEBI:15377"/>
        <dbReference type="ChEBI" id="CHEBI:30013"/>
        <dbReference type="ChEBI" id="CHEBI:43474"/>
        <dbReference type="ChEBI" id="CHEBI:61977"/>
        <dbReference type="EC" id="3.1.3.16"/>
    </reaction>
</comment>
<keyword evidence="5" id="KW-0904">Protein phosphatase</keyword>
<dbReference type="RefSeq" id="WP_184393604.1">
    <property type="nucleotide sequence ID" value="NZ_BAAAJD010000189.1"/>
</dbReference>
<dbReference type="EC" id="3.1.3.16" evidence="2"/>
<evidence type="ECO:0000256" key="7">
    <source>
        <dbReference type="ARBA" id="ARBA00047761"/>
    </source>
</evidence>
<dbReference type="EMBL" id="JACHDB010000001">
    <property type="protein sequence ID" value="MBB5433659.1"/>
    <property type="molecule type" value="Genomic_DNA"/>
</dbReference>
<keyword evidence="16" id="KW-1185">Reference proteome</keyword>
<feature type="region of interest" description="Disordered" evidence="12">
    <location>
        <begin position="245"/>
        <end position="310"/>
    </location>
</feature>
<dbReference type="CDD" id="cd00143">
    <property type="entry name" value="PP2Cc"/>
    <property type="match status" value="1"/>
</dbReference>
<dbReference type="PANTHER" id="PTHR47992">
    <property type="entry name" value="PROTEIN PHOSPHATASE"/>
    <property type="match status" value="1"/>
</dbReference>
<evidence type="ECO:0000256" key="8">
    <source>
        <dbReference type="ARBA" id="ARBA00048336"/>
    </source>
</evidence>
<evidence type="ECO:0000313" key="15">
    <source>
        <dbReference type="EMBL" id="MBB5433659.1"/>
    </source>
</evidence>
<evidence type="ECO:0000256" key="3">
    <source>
        <dbReference type="ARBA" id="ARBA00022723"/>
    </source>
</evidence>
<keyword evidence="4 15" id="KW-0378">Hydrolase</keyword>
<comment type="catalytic activity">
    <reaction evidence="7">
        <text>O-phospho-L-seryl-[protein] + H2O = L-seryl-[protein] + phosphate</text>
        <dbReference type="Rhea" id="RHEA:20629"/>
        <dbReference type="Rhea" id="RHEA-COMP:9863"/>
        <dbReference type="Rhea" id="RHEA-COMP:11604"/>
        <dbReference type="ChEBI" id="CHEBI:15377"/>
        <dbReference type="ChEBI" id="CHEBI:29999"/>
        <dbReference type="ChEBI" id="CHEBI:43474"/>
        <dbReference type="ChEBI" id="CHEBI:83421"/>
        <dbReference type="EC" id="3.1.3.16"/>
    </reaction>
</comment>
<dbReference type="FunFam" id="3.60.40.10:FF:000002">
    <property type="entry name" value="Serine/threonine phosphatase stp"/>
    <property type="match status" value="1"/>
</dbReference>
<dbReference type="InterPro" id="IPR015655">
    <property type="entry name" value="PP2C"/>
</dbReference>
<keyword evidence="6" id="KW-0464">Manganese</keyword>
<dbReference type="GO" id="GO:0046872">
    <property type="term" value="F:metal ion binding"/>
    <property type="evidence" value="ECO:0007669"/>
    <property type="project" value="UniProtKB-KW"/>
</dbReference>
<dbReference type="NCBIfam" id="NF033484">
    <property type="entry name" value="Stp1_PP2C_phos"/>
    <property type="match status" value="1"/>
</dbReference>
<evidence type="ECO:0000256" key="12">
    <source>
        <dbReference type="SAM" id="MobiDB-lite"/>
    </source>
</evidence>
<accession>A0A7W8VF72</accession>
<keyword evidence="13" id="KW-1133">Transmembrane helix</keyword>
<dbReference type="Proteomes" id="UP000572635">
    <property type="component" value="Unassembled WGS sequence"/>
</dbReference>
<comment type="caution">
    <text evidence="15">The sequence shown here is derived from an EMBL/GenBank/DDBJ whole genome shotgun (WGS) entry which is preliminary data.</text>
</comment>
<dbReference type="SMART" id="SM00331">
    <property type="entry name" value="PP2C_SIG"/>
    <property type="match status" value="1"/>
</dbReference>
<feature type="region of interest" description="Disordered" evidence="12">
    <location>
        <begin position="421"/>
        <end position="484"/>
    </location>
</feature>
<evidence type="ECO:0000256" key="9">
    <source>
        <dbReference type="ARBA" id="ARBA00071184"/>
    </source>
</evidence>
<organism evidence="15 16">
    <name type="scientific">Nocardiopsis composta</name>
    <dbReference type="NCBI Taxonomy" id="157465"/>
    <lineage>
        <taxon>Bacteria</taxon>
        <taxon>Bacillati</taxon>
        <taxon>Actinomycetota</taxon>
        <taxon>Actinomycetes</taxon>
        <taxon>Streptosporangiales</taxon>
        <taxon>Nocardiopsidaceae</taxon>
        <taxon>Nocardiopsis</taxon>
    </lineage>
</organism>
<evidence type="ECO:0000256" key="6">
    <source>
        <dbReference type="ARBA" id="ARBA00023211"/>
    </source>
</evidence>
<gene>
    <name evidence="15" type="ORF">HDA36_003743</name>
</gene>
<feature type="domain" description="PPM-type phosphatase" evidence="14">
    <location>
        <begin position="6"/>
        <end position="238"/>
    </location>
</feature>
<dbReference type="InterPro" id="IPR001932">
    <property type="entry name" value="PPM-type_phosphatase-like_dom"/>
</dbReference>
<dbReference type="InterPro" id="IPR036457">
    <property type="entry name" value="PPM-type-like_dom_sf"/>
</dbReference>
<reference evidence="15 16" key="1">
    <citation type="submission" date="2020-08" db="EMBL/GenBank/DDBJ databases">
        <title>Sequencing the genomes of 1000 actinobacteria strains.</title>
        <authorList>
            <person name="Klenk H.-P."/>
        </authorList>
    </citation>
    <scope>NUCLEOTIDE SEQUENCE [LARGE SCALE GENOMIC DNA]</scope>
    <source>
        <strain evidence="15 16">DSM 44551</strain>
    </source>
</reference>
<dbReference type="GO" id="GO:0004722">
    <property type="term" value="F:protein serine/threonine phosphatase activity"/>
    <property type="evidence" value="ECO:0007669"/>
    <property type="project" value="UniProtKB-EC"/>
</dbReference>
<evidence type="ECO:0000256" key="4">
    <source>
        <dbReference type="ARBA" id="ARBA00022801"/>
    </source>
</evidence>
<dbReference type="SMART" id="SM00332">
    <property type="entry name" value="PP2Cc"/>
    <property type="match status" value="1"/>
</dbReference>
<keyword evidence="13" id="KW-0812">Transmembrane</keyword>
<evidence type="ECO:0000256" key="2">
    <source>
        <dbReference type="ARBA" id="ARBA00013081"/>
    </source>
</evidence>
<evidence type="ECO:0000256" key="1">
    <source>
        <dbReference type="ARBA" id="ARBA00001936"/>
    </source>
</evidence>
<evidence type="ECO:0000256" key="13">
    <source>
        <dbReference type="SAM" id="Phobius"/>
    </source>
</evidence>
<dbReference type="PROSITE" id="PS51746">
    <property type="entry name" value="PPM_2"/>
    <property type="match status" value="1"/>
</dbReference>
<sequence length="484" mass="50697">MTIALRYAAYSDVGCLREGNEDSAYAGPYLLAVADGMGGHAGGEIASAIAVSTLMPLDDDVTTAEEMTGSLLRAVETANSTLAQRVREEPRLENMGTTLTAMLWSGSRVALVHVGDSRAYLLRGGEFGQITHDHTLVQTLVDEGKITEEEVATHPQRSLLLRALDGRSQVDPDISVSEAAVGDRYLLCSDGLSGVVSAETIKETLLSEASPEAAARRLIDLANRGGGPDNITAVIADVIDTATDQSGPTQETFLVGAADQRREPVMTPDTPAGRAQNLNQRAGDTAEMDRIPDLRSPAPSPDEDDDEPEQRTRRWWPMVLVFLAVVAAVAGAGYYFASSYIGTQYFIAPTADGRNVAVYNGLDTDIAGVSLSELDEATDIPLDALPENQRNLVSEGIEVGDRATAAERIEALRAEADQCAKDPDCGAQAGGGSQNDDKDGAASESEEKSGSGSQGGPQDAVPGEAPREQAPAGGAEQPATGGEG</sequence>
<proteinExistence type="predicted"/>
<dbReference type="SUPFAM" id="SSF81606">
    <property type="entry name" value="PP2C-like"/>
    <property type="match status" value="1"/>
</dbReference>